<feature type="domain" description="RNA 2-O ribose methyltransferase substrate binding" evidence="3">
    <location>
        <begin position="5"/>
        <end position="81"/>
    </location>
</feature>
<dbReference type="Gene3D" id="3.40.1280.10">
    <property type="match status" value="1"/>
</dbReference>
<evidence type="ECO:0000313" key="4">
    <source>
        <dbReference type="EMBL" id="MBZ0159450.1"/>
    </source>
</evidence>
<reference evidence="4 5" key="1">
    <citation type="journal article" date="2021" name="bioRxiv">
        <title>Unraveling nitrogen, sulfur and carbon metabolic pathways and microbial community transcriptional responses to substrate deprivation and toxicity stresses in a bioreactor mimicking anoxic brackish coastal sediment conditions.</title>
        <authorList>
            <person name="Martins P.D."/>
            <person name="Echeveste M.J."/>
            <person name="Arshad A."/>
            <person name="Kurth J."/>
            <person name="Ouboter H."/>
            <person name="Jetten M.S.M."/>
            <person name="Welte C.U."/>
        </authorList>
    </citation>
    <scope>NUCLEOTIDE SEQUENCE [LARGE SCALE GENOMIC DNA]</scope>
    <source>
        <strain evidence="4">MAG_38</strain>
    </source>
</reference>
<dbReference type="SMART" id="SM00967">
    <property type="entry name" value="SpoU_sub_bind"/>
    <property type="match status" value="1"/>
</dbReference>
<comment type="caution">
    <text evidence="4">The sequence shown here is derived from an EMBL/GenBank/DDBJ whole genome shotgun (WGS) entry which is preliminary data.</text>
</comment>
<dbReference type="InterPro" id="IPR029028">
    <property type="entry name" value="Alpha/beta_knot_MTases"/>
</dbReference>
<dbReference type="GO" id="GO:0032259">
    <property type="term" value="P:methylation"/>
    <property type="evidence" value="ECO:0007669"/>
    <property type="project" value="UniProtKB-KW"/>
</dbReference>
<dbReference type="InterPro" id="IPR004441">
    <property type="entry name" value="rRNA_MeTrfase_TrmH"/>
</dbReference>
<sequence length="265" mass="28994">MTEHVLVGPHAVLEALRARRRHIDRIYLARERYDPRIAEIVKRARDLGVPFKEEKRERLGELAKGVMHQGVLAVVSEVDYDDPFDLVARIRAATPLPLLLLLDGVQDPQNLGAIIRTAEAVGVDGLFISKHRAAGITPAVARASAGAVEHLPVARVAGLPTFLAWLKDQGVWIVGADPNAAQSLYEIDLHASMGVVIGGEHRGLTVLVRQRCDLLARIPTRGCVDSLNAAAAAAVFLFEIRRQHSVMKQLSANRQETSINTRKDS</sequence>
<dbReference type="GO" id="GO:0003723">
    <property type="term" value="F:RNA binding"/>
    <property type="evidence" value="ECO:0007669"/>
    <property type="project" value="InterPro"/>
</dbReference>
<evidence type="ECO:0000259" key="3">
    <source>
        <dbReference type="SMART" id="SM00967"/>
    </source>
</evidence>
<dbReference type="Pfam" id="PF00588">
    <property type="entry name" value="SpoU_methylase"/>
    <property type="match status" value="1"/>
</dbReference>
<dbReference type="InterPro" id="IPR013123">
    <property type="entry name" value="SpoU_subst-bd"/>
</dbReference>
<keyword evidence="2" id="KW-0808">Transferase</keyword>
<dbReference type="GO" id="GO:0005829">
    <property type="term" value="C:cytosol"/>
    <property type="evidence" value="ECO:0007669"/>
    <property type="project" value="TreeGrafter"/>
</dbReference>
<protein>
    <submittedName>
        <fullName evidence="4">23S rRNA (Guanosine(2251)-2'-O)-methyltransferase RlmB</fullName>
    </submittedName>
</protein>
<organism evidence="4 5">
    <name type="scientific">Candidatus Methylomirabilis tolerans</name>
    <dbReference type="NCBI Taxonomy" id="3123416"/>
    <lineage>
        <taxon>Bacteria</taxon>
        <taxon>Candidatus Methylomirabilota</taxon>
        <taxon>Candidatus Methylomirabilia</taxon>
        <taxon>Candidatus Methylomirabilales</taxon>
        <taxon>Candidatus Methylomirabilaceae</taxon>
        <taxon>Candidatus Methylomirabilis</taxon>
    </lineage>
</organism>
<dbReference type="InterPro" id="IPR029026">
    <property type="entry name" value="tRNA_m1G_MTases_N"/>
</dbReference>
<accession>A0AAJ1EJ37</accession>
<dbReference type="Gene3D" id="3.30.1330.30">
    <property type="match status" value="1"/>
</dbReference>
<dbReference type="Proteomes" id="UP001197609">
    <property type="component" value="Unassembled WGS sequence"/>
</dbReference>
<evidence type="ECO:0000256" key="1">
    <source>
        <dbReference type="ARBA" id="ARBA00022603"/>
    </source>
</evidence>
<dbReference type="SUPFAM" id="SSF75217">
    <property type="entry name" value="alpha/beta knot"/>
    <property type="match status" value="1"/>
</dbReference>
<dbReference type="AlphaFoldDB" id="A0AAJ1EJ37"/>
<dbReference type="EMBL" id="JAIOIU010000053">
    <property type="protein sequence ID" value="MBZ0159450.1"/>
    <property type="molecule type" value="Genomic_DNA"/>
</dbReference>
<dbReference type="GO" id="GO:0006396">
    <property type="term" value="P:RNA processing"/>
    <property type="evidence" value="ECO:0007669"/>
    <property type="project" value="InterPro"/>
</dbReference>
<dbReference type="NCBIfam" id="TIGR00186">
    <property type="entry name" value="rRNA_methyl_3"/>
    <property type="match status" value="1"/>
</dbReference>
<dbReference type="InterPro" id="IPR029064">
    <property type="entry name" value="Ribosomal_eL30-like_sf"/>
</dbReference>
<dbReference type="InterPro" id="IPR001537">
    <property type="entry name" value="SpoU_MeTrfase"/>
</dbReference>
<proteinExistence type="predicted"/>
<dbReference type="GO" id="GO:0008173">
    <property type="term" value="F:RNA methyltransferase activity"/>
    <property type="evidence" value="ECO:0007669"/>
    <property type="project" value="InterPro"/>
</dbReference>
<keyword evidence="1" id="KW-0489">Methyltransferase</keyword>
<dbReference type="Pfam" id="PF08032">
    <property type="entry name" value="SpoU_sub_bind"/>
    <property type="match status" value="1"/>
</dbReference>
<evidence type="ECO:0000256" key="2">
    <source>
        <dbReference type="ARBA" id="ARBA00022679"/>
    </source>
</evidence>
<evidence type="ECO:0000313" key="5">
    <source>
        <dbReference type="Proteomes" id="UP001197609"/>
    </source>
</evidence>
<dbReference type="SUPFAM" id="SSF55315">
    <property type="entry name" value="L30e-like"/>
    <property type="match status" value="1"/>
</dbReference>
<dbReference type="PANTHER" id="PTHR46429:SF1">
    <property type="entry name" value="23S RRNA (GUANOSINE-2'-O-)-METHYLTRANSFERASE RLMB"/>
    <property type="match status" value="1"/>
</dbReference>
<dbReference type="PANTHER" id="PTHR46429">
    <property type="entry name" value="23S RRNA (GUANOSINE-2'-O-)-METHYLTRANSFERASE RLMB"/>
    <property type="match status" value="1"/>
</dbReference>
<gene>
    <name evidence="4" type="primary">rlmB</name>
    <name evidence="4" type="ORF">K8G79_04850</name>
</gene>
<name>A0AAJ1EJ37_9BACT</name>
<dbReference type="CDD" id="cd18103">
    <property type="entry name" value="SpoU-like_RlmB"/>
    <property type="match status" value="1"/>
</dbReference>